<dbReference type="Pfam" id="PF25876">
    <property type="entry name" value="HH_MFP_RND"/>
    <property type="match status" value="1"/>
</dbReference>
<accession>A0A1B1YXT3</accession>
<evidence type="ECO:0000313" key="7">
    <source>
        <dbReference type="EMBL" id="ANX05463.1"/>
    </source>
</evidence>
<dbReference type="InterPro" id="IPR058792">
    <property type="entry name" value="Beta-barrel_RND_2"/>
</dbReference>
<feature type="domain" description="CusB-like beta-barrel" evidence="5">
    <location>
        <begin position="203"/>
        <end position="275"/>
    </location>
</feature>
<evidence type="ECO:0000313" key="8">
    <source>
        <dbReference type="Proteomes" id="UP000092952"/>
    </source>
</evidence>
<dbReference type="SUPFAM" id="SSF111369">
    <property type="entry name" value="HlyD-like secretion proteins"/>
    <property type="match status" value="1"/>
</dbReference>
<keyword evidence="2" id="KW-0732">Signal</keyword>
<dbReference type="EMBL" id="CP014671">
    <property type="protein sequence ID" value="ANX05463.1"/>
    <property type="molecule type" value="Genomic_DNA"/>
</dbReference>
<feature type="signal peptide" evidence="2">
    <location>
        <begin position="1"/>
        <end position="22"/>
    </location>
</feature>
<evidence type="ECO:0000256" key="1">
    <source>
        <dbReference type="ARBA" id="ARBA00009477"/>
    </source>
</evidence>
<dbReference type="KEGG" id="gbi:PG2T_02950"/>
<feature type="chain" id="PRO_5008533086" evidence="2">
    <location>
        <begin position="23"/>
        <end position="357"/>
    </location>
</feature>
<dbReference type="FunCoup" id="A0A1B1YXT3">
    <property type="interactions" value="157"/>
</dbReference>
<dbReference type="Gene3D" id="2.40.420.20">
    <property type="match status" value="1"/>
</dbReference>
<dbReference type="Gene3D" id="2.40.30.170">
    <property type="match status" value="1"/>
</dbReference>
<dbReference type="InParanoid" id="A0A1B1YXT3"/>
<dbReference type="STRING" id="1810504.PG2T_02950"/>
<reference evidence="8" key="1">
    <citation type="submission" date="2016-03" db="EMBL/GenBank/DDBJ databases">
        <title>Complete genome sequence of Solimmundus cernigliae, representing a novel lineage of polycyclic aromatic hydrocarbon degraders within the Gammaproteobacteria.</title>
        <authorList>
            <person name="Singleton D.R."/>
            <person name="Dickey A.N."/>
            <person name="Scholl E.H."/>
            <person name="Wright F.A."/>
            <person name="Aitken M.D."/>
        </authorList>
    </citation>
    <scope>NUCLEOTIDE SEQUENCE [LARGE SCALE GENOMIC DNA]</scope>
    <source>
        <strain evidence="8">TR3.2</strain>
    </source>
</reference>
<protein>
    <submittedName>
        <fullName evidence="7">Uncharacterized protein</fullName>
    </submittedName>
</protein>
<feature type="domain" description="Multidrug resistance protein MdtA-like barrel-sandwich hybrid" evidence="4">
    <location>
        <begin position="70"/>
        <end position="193"/>
    </location>
</feature>
<dbReference type="GO" id="GO:0015562">
    <property type="term" value="F:efflux transmembrane transporter activity"/>
    <property type="evidence" value="ECO:0007669"/>
    <property type="project" value="TreeGrafter"/>
</dbReference>
<dbReference type="PROSITE" id="PS51257">
    <property type="entry name" value="PROKAR_LIPOPROTEIN"/>
    <property type="match status" value="1"/>
</dbReference>
<name>A0A1B1YXT3_9GAMM</name>
<feature type="domain" description="Multidrug resistance protein MdtA-like alpha-helical hairpin" evidence="3">
    <location>
        <begin position="104"/>
        <end position="159"/>
    </location>
</feature>
<evidence type="ECO:0000259" key="5">
    <source>
        <dbReference type="Pfam" id="PF25954"/>
    </source>
</evidence>
<proteinExistence type="inferred from homology"/>
<organism evidence="7 8">
    <name type="scientific">Immundisolibacter cernigliae</name>
    <dbReference type="NCBI Taxonomy" id="1810504"/>
    <lineage>
        <taxon>Bacteria</taxon>
        <taxon>Pseudomonadati</taxon>
        <taxon>Pseudomonadota</taxon>
        <taxon>Gammaproteobacteria</taxon>
        <taxon>Immundisolibacterales</taxon>
        <taxon>Immundisolibacteraceae</taxon>
        <taxon>Immundisolibacter</taxon>
    </lineage>
</organism>
<dbReference type="PANTHER" id="PTHR30469">
    <property type="entry name" value="MULTIDRUG RESISTANCE PROTEIN MDTA"/>
    <property type="match status" value="1"/>
</dbReference>
<dbReference type="PANTHER" id="PTHR30469:SF36">
    <property type="entry name" value="BLL3903 PROTEIN"/>
    <property type="match status" value="1"/>
</dbReference>
<dbReference type="Pfam" id="PF25917">
    <property type="entry name" value="BSH_RND"/>
    <property type="match status" value="1"/>
</dbReference>
<dbReference type="Proteomes" id="UP000092952">
    <property type="component" value="Chromosome"/>
</dbReference>
<sequence length="357" mass="38397">MPHTLRLPRRLPVAGCLLLALAACTPADKPAAPSAATGAPAGPPVLVAGARTQALTDRLRAVGTLTANESVLIRSEIPGRVERIHFEEGQPVKAGEPLITLDGAEYRAQVAQTEATVTVNSLNFQRAADLVKTNMLSQQEYDQAQARLAESRALLQRHQVMLAKTVLRAPFDGVAGLRLVSPGAYVQPGQDLVNLENLDPLKVEFRVPERHATAMTVGRPLTLRVDAVSGRDFAGEIYAIDPRLDAATRTFALRGRVPNTDRLLRPGMFAQVELTVGERPQAVVIPEQAIVPRGEQLFVFKVVDGKVALTPVRTGLREPGIVEIVEGLAAGDTVVTEGQMKLRDGMPVAAREQEARP</sequence>
<keyword evidence="8" id="KW-1185">Reference proteome</keyword>
<dbReference type="RefSeq" id="WP_068807636.1">
    <property type="nucleotide sequence ID" value="NZ_CP014671.1"/>
</dbReference>
<evidence type="ECO:0000259" key="6">
    <source>
        <dbReference type="Pfam" id="PF25989"/>
    </source>
</evidence>
<feature type="domain" description="YknX-like C-terminal permuted SH3-like" evidence="6">
    <location>
        <begin position="283"/>
        <end position="349"/>
    </location>
</feature>
<dbReference type="AlphaFoldDB" id="A0A1B1YXT3"/>
<dbReference type="InterPro" id="IPR058625">
    <property type="entry name" value="MdtA-like_BSH"/>
</dbReference>
<dbReference type="Pfam" id="PF25954">
    <property type="entry name" value="Beta-barrel_RND_2"/>
    <property type="match status" value="1"/>
</dbReference>
<dbReference type="Gene3D" id="1.10.287.470">
    <property type="entry name" value="Helix hairpin bin"/>
    <property type="match status" value="1"/>
</dbReference>
<evidence type="ECO:0000256" key="2">
    <source>
        <dbReference type="SAM" id="SignalP"/>
    </source>
</evidence>
<dbReference type="InterPro" id="IPR058624">
    <property type="entry name" value="MdtA-like_HH"/>
</dbReference>
<dbReference type="Pfam" id="PF25989">
    <property type="entry name" value="YknX_C"/>
    <property type="match status" value="1"/>
</dbReference>
<dbReference type="OrthoDB" id="9806939at2"/>
<dbReference type="InterPro" id="IPR058637">
    <property type="entry name" value="YknX-like_C"/>
</dbReference>
<dbReference type="NCBIfam" id="TIGR01730">
    <property type="entry name" value="RND_mfp"/>
    <property type="match status" value="1"/>
</dbReference>
<dbReference type="GO" id="GO:1990281">
    <property type="term" value="C:efflux pump complex"/>
    <property type="evidence" value="ECO:0007669"/>
    <property type="project" value="TreeGrafter"/>
</dbReference>
<evidence type="ECO:0000259" key="3">
    <source>
        <dbReference type="Pfam" id="PF25876"/>
    </source>
</evidence>
<dbReference type="InterPro" id="IPR006143">
    <property type="entry name" value="RND_pump_MFP"/>
</dbReference>
<dbReference type="FunFam" id="2.40.30.170:FF:000010">
    <property type="entry name" value="Efflux RND transporter periplasmic adaptor subunit"/>
    <property type="match status" value="1"/>
</dbReference>
<dbReference type="Gene3D" id="2.40.50.100">
    <property type="match status" value="1"/>
</dbReference>
<gene>
    <name evidence="7" type="ORF">PG2T_02950</name>
</gene>
<evidence type="ECO:0000259" key="4">
    <source>
        <dbReference type="Pfam" id="PF25917"/>
    </source>
</evidence>
<comment type="similarity">
    <text evidence="1">Belongs to the membrane fusion protein (MFP) (TC 8.A.1) family.</text>
</comment>